<proteinExistence type="predicted"/>
<evidence type="ECO:0000313" key="1">
    <source>
        <dbReference type="EMBL" id="NEC85036.1"/>
    </source>
</evidence>
<name>A0A6B3BME9_9ACTN</name>
<sequence length="48" mass="5217">MSDGLNFDDRMFLEGQAVYERIVAGQVADVQAELMNAQLRASQGGEGQ</sequence>
<reference evidence="1" key="1">
    <citation type="submission" date="2020-01" db="EMBL/GenBank/DDBJ databases">
        <title>Insect and environment-associated Actinomycetes.</title>
        <authorList>
            <person name="Currrie C."/>
            <person name="Chevrette M."/>
            <person name="Carlson C."/>
            <person name="Stubbendieck R."/>
            <person name="Wendt-Pienkowski E."/>
        </authorList>
    </citation>
    <scope>NUCLEOTIDE SEQUENCE</scope>
    <source>
        <strain evidence="1">SID12501</strain>
    </source>
</reference>
<gene>
    <name evidence="1" type="ORF">G3I71_03980</name>
</gene>
<dbReference type="RefSeq" id="WP_164312506.1">
    <property type="nucleotide sequence ID" value="NZ_JAAGLU010000003.1"/>
</dbReference>
<dbReference type="AlphaFoldDB" id="A0A6B3BME9"/>
<organism evidence="1">
    <name type="scientific">Streptomyces sp. SID12501</name>
    <dbReference type="NCBI Taxonomy" id="2706042"/>
    <lineage>
        <taxon>Bacteria</taxon>
        <taxon>Bacillati</taxon>
        <taxon>Actinomycetota</taxon>
        <taxon>Actinomycetes</taxon>
        <taxon>Kitasatosporales</taxon>
        <taxon>Streptomycetaceae</taxon>
        <taxon>Streptomyces</taxon>
    </lineage>
</organism>
<dbReference type="EMBL" id="JAAGLU010000003">
    <property type="protein sequence ID" value="NEC85036.1"/>
    <property type="molecule type" value="Genomic_DNA"/>
</dbReference>
<accession>A0A6B3BME9</accession>
<comment type="caution">
    <text evidence="1">The sequence shown here is derived from an EMBL/GenBank/DDBJ whole genome shotgun (WGS) entry which is preliminary data.</text>
</comment>
<protein>
    <submittedName>
        <fullName evidence="1">Uncharacterized protein</fullName>
    </submittedName>
</protein>